<reference evidence="2 3" key="1">
    <citation type="journal article" date="2019" name="Sci. Rep.">
        <title>Orb-weaving spider Araneus ventricosus genome elucidates the spidroin gene catalogue.</title>
        <authorList>
            <person name="Kono N."/>
            <person name="Nakamura H."/>
            <person name="Ohtoshi R."/>
            <person name="Moran D.A.P."/>
            <person name="Shinohara A."/>
            <person name="Yoshida Y."/>
            <person name="Fujiwara M."/>
            <person name="Mori M."/>
            <person name="Tomita M."/>
            <person name="Arakawa K."/>
        </authorList>
    </citation>
    <scope>NUCLEOTIDE SEQUENCE [LARGE SCALE GENOMIC DNA]</scope>
</reference>
<sequence length="102" mass="10974">MVPLKALQEVCHENNLVDDINSLLDGTMSQHLGQSPHRGCGNGVADKHAKQAELTDHSTYILGCLETTCKSLGTSPPQRVADAWKDDNDGKEDLAVNHLPAS</sequence>
<proteinExistence type="predicted"/>
<dbReference type="Proteomes" id="UP000499080">
    <property type="component" value="Unassembled WGS sequence"/>
</dbReference>
<organism evidence="2 3">
    <name type="scientific">Araneus ventricosus</name>
    <name type="common">Orbweaver spider</name>
    <name type="synonym">Epeira ventricosa</name>
    <dbReference type="NCBI Taxonomy" id="182803"/>
    <lineage>
        <taxon>Eukaryota</taxon>
        <taxon>Metazoa</taxon>
        <taxon>Ecdysozoa</taxon>
        <taxon>Arthropoda</taxon>
        <taxon>Chelicerata</taxon>
        <taxon>Arachnida</taxon>
        <taxon>Araneae</taxon>
        <taxon>Araneomorphae</taxon>
        <taxon>Entelegynae</taxon>
        <taxon>Araneoidea</taxon>
        <taxon>Araneidae</taxon>
        <taxon>Araneus</taxon>
    </lineage>
</organism>
<accession>A0A4Y2S370</accession>
<evidence type="ECO:0000313" key="2">
    <source>
        <dbReference type="EMBL" id="GBN81670.1"/>
    </source>
</evidence>
<keyword evidence="3" id="KW-1185">Reference proteome</keyword>
<dbReference type="AlphaFoldDB" id="A0A4Y2S370"/>
<feature type="region of interest" description="Disordered" evidence="1">
    <location>
        <begin position="75"/>
        <end position="102"/>
    </location>
</feature>
<protein>
    <submittedName>
        <fullName evidence="2">Uncharacterized protein</fullName>
    </submittedName>
</protein>
<evidence type="ECO:0000256" key="1">
    <source>
        <dbReference type="SAM" id="MobiDB-lite"/>
    </source>
</evidence>
<evidence type="ECO:0000313" key="3">
    <source>
        <dbReference type="Proteomes" id="UP000499080"/>
    </source>
</evidence>
<dbReference type="EMBL" id="BGPR01019352">
    <property type="protein sequence ID" value="GBN81670.1"/>
    <property type="molecule type" value="Genomic_DNA"/>
</dbReference>
<gene>
    <name evidence="2" type="ORF">AVEN_143945_1</name>
</gene>
<comment type="caution">
    <text evidence="2">The sequence shown here is derived from an EMBL/GenBank/DDBJ whole genome shotgun (WGS) entry which is preliminary data.</text>
</comment>
<name>A0A4Y2S370_ARAVE</name>
<feature type="compositionally biased region" description="Basic and acidic residues" evidence="1">
    <location>
        <begin position="82"/>
        <end position="95"/>
    </location>
</feature>